<evidence type="ECO:0000259" key="3">
    <source>
        <dbReference type="PROSITE" id="PS50086"/>
    </source>
</evidence>
<gene>
    <name evidence="4" type="primary">USP6NL</name>
    <name evidence="4" type="ORF">HK100_001290</name>
</gene>
<keyword evidence="2" id="KW-0472">Membrane</keyword>
<evidence type="ECO:0000313" key="5">
    <source>
        <dbReference type="Proteomes" id="UP001211907"/>
    </source>
</evidence>
<dbReference type="Pfam" id="PF00566">
    <property type="entry name" value="RabGAP-TBC"/>
    <property type="match status" value="1"/>
</dbReference>
<sequence>MITKLPPVHIREFKADKKKPANCNENSHREHGHDSPAAIGKIDLNQVSAPNHLSAELKQNKTISEIDDNNIKTSVDDSCDIDSSCALSALMKGVSLPPLIQSPAVSLFTVSGLPVIAPYNFCSNSPSTHVSDREAAIFDSQSLESNNETIVFTDCPIASPSLRKAILSRSSTTLTENHSDIESFVAVVGVKKQTSAETLMEVGSNFLEESPASVLEHRSDSINKPPKTLAELFQTFRSKSPFAQNELPASTSSHQQSELNGRSLSFNLKAAIQTKLDRSRSFRSLSNSMKRKQNVPNAPPLVSALVKTTRQKPAKICFDALDDDFLLSNKPDDASQEFLGIFHPLLTDSTTLDLSLNNRTMSEFPCQPLANESDILSRPIPKIPDFDFRDTEKMIVHLTAPGGYPNSSRGRIWLKLIAGTKDVTRYEREFSLNFHCVCTIGSDIDREVDAFTRFPERADSLKKILRAFENREGGYTNAMLPIAYLLLTYMSQEKAYAALVYLYSTKDDSKSKTSLRFPRNTTIKNAGYGFGTLSTKDKLSELIFLHEKLLADWAPNVARKLAIFSITSMDYVANWFITLFESCYSSHSHLSNPSILPFRVYLRIMDILFTYGIYVIPVISASLLMWHEATIECITREELFAFLAGAGRNGVSCKWDGIDEDNFVEAVAKNWVNVSSQKEKGWRRLAPLDIIKGDFRRTK</sequence>
<name>A0AAD5SX09_9FUNG</name>
<comment type="caution">
    <text evidence="4">The sequence shown here is derived from an EMBL/GenBank/DDBJ whole genome shotgun (WGS) entry which is preliminary data.</text>
</comment>
<dbReference type="GO" id="GO:0005096">
    <property type="term" value="F:GTPase activator activity"/>
    <property type="evidence" value="ECO:0007669"/>
    <property type="project" value="TreeGrafter"/>
</dbReference>
<accession>A0AAD5SX09</accession>
<reference evidence="4" key="1">
    <citation type="submission" date="2020-05" db="EMBL/GenBank/DDBJ databases">
        <title>Phylogenomic resolution of chytrid fungi.</title>
        <authorList>
            <person name="Stajich J.E."/>
            <person name="Amses K."/>
            <person name="Simmons R."/>
            <person name="Seto K."/>
            <person name="Myers J."/>
            <person name="Bonds A."/>
            <person name="Quandt C.A."/>
            <person name="Barry K."/>
            <person name="Liu P."/>
            <person name="Grigoriev I."/>
            <person name="Longcore J.E."/>
            <person name="James T.Y."/>
        </authorList>
    </citation>
    <scope>NUCLEOTIDE SEQUENCE</scope>
    <source>
        <strain evidence="4">JEL0513</strain>
    </source>
</reference>
<proteinExistence type="predicted"/>
<protein>
    <submittedName>
        <fullName evidence="4">USP6 N-terminal-like protein</fullName>
    </submittedName>
</protein>
<dbReference type="SUPFAM" id="SSF47923">
    <property type="entry name" value="Ypt/Rab-GAP domain of gyp1p"/>
    <property type="match status" value="2"/>
</dbReference>
<dbReference type="Gene3D" id="1.10.472.80">
    <property type="entry name" value="Ypt/Rab-GAP domain of gyp1p, domain 3"/>
    <property type="match status" value="1"/>
</dbReference>
<feature type="domain" description="Rab-GAP TBC" evidence="3">
    <location>
        <begin position="403"/>
        <end position="612"/>
    </location>
</feature>
<evidence type="ECO:0000256" key="2">
    <source>
        <dbReference type="SAM" id="Phobius"/>
    </source>
</evidence>
<dbReference type="InterPro" id="IPR035969">
    <property type="entry name" value="Rab-GAP_TBC_sf"/>
</dbReference>
<dbReference type="Proteomes" id="UP001211907">
    <property type="component" value="Unassembled WGS sequence"/>
</dbReference>
<dbReference type="Gene3D" id="1.10.8.270">
    <property type="entry name" value="putative rabgap domain of human tbc1 domain family member 14 like domains"/>
    <property type="match status" value="1"/>
</dbReference>
<dbReference type="InterPro" id="IPR050302">
    <property type="entry name" value="Rab_GAP_TBC_domain"/>
</dbReference>
<organism evidence="4 5">
    <name type="scientific">Physocladia obscura</name>
    <dbReference type="NCBI Taxonomy" id="109957"/>
    <lineage>
        <taxon>Eukaryota</taxon>
        <taxon>Fungi</taxon>
        <taxon>Fungi incertae sedis</taxon>
        <taxon>Chytridiomycota</taxon>
        <taxon>Chytridiomycota incertae sedis</taxon>
        <taxon>Chytridiomycetes</taxon>
        <taxon>Chytridiales</taxon>
        <taxon>Chytriomycetaceae</taxon>
        <taxon>Physocladia</taxon>
    </lineage>
</organism>
<keyword evidence="2" id="KW-1133">Transmembrane helix</keyword>
<dbReference type="PROSITE" id="PS50086">
    <property type="entry name" value="TBC_RABGAP"/>
    <property type="match status" value="1"/>
</dbReference>
<keyword evidence="5" id="KW-1185">Reference proteome</keyword>
<feature type="transmembrane region" description="Helical" evidence="2">
    <location>
        <begin position="600"/>
        <end position="626"/>
    </location>
</feature>
<evidence type="ECO:0000256" key="1">
    <source>
        <dbReference type="SAM" id="MobiDB-lite"/>
    </source>
</evidence>
<dbReference type="PANTHER" id="PTHR47219:SF9">
    <property type="entry name" value="GTPASE ACTIVATING PROTEIN AND CENTROSOME-ASSOCIATED, ISOFORM B"/>
    <property type="match status" value="1"/>
</dbReference>
<feature type="compositionally biased region" description="Basic and acidic residues" evidence="1">
    <location>
        <begin position="9"/>
        <end position="19"/>
    </location>
</feature>
<dbReference type="GO" id="GO:0031267">
    <property type="term" value="F:small GTPase binding"/>
    <property type="evidence" value="ECO:0007669"/>
    <property type="project" value="TreeGrafter"/>
</dbReference>
<evidence type="ECO:0000313" key="4">
    <source>
        <dbReference type="EMBL" id="KAJ3115610.1"/>
    </source>
</evidence>
<dbReference type="SMART" id="SM00164">
    <property type="entry name" value="TBC"/>
    <property type="match status" value="1"/>
</dbReference>
<dbReference type="EMBL" id="JADGJH010001280">
    <property type="protein sequence ID" value="KAJ3115610.1"/>
    <property type="molecule type" value="Genomic_DNA"/>
</dbReference>
<dbReference type="InterPro" id="IPR000195">
    <property type="entry name" value="Rab-GAP-TBC_dom"/>
</dbReference>
<dbReference type="AlphaFoldDB" id="A0AAD5SX09"/>
<dbReference type="PANTHER" id="PTHR47219">
    <property type="entry name" value="RAB GTPASE-ACTIVATING PROTEIN 1-LIKE"/>
    <property type="match status" value="1"/>
</dbReference>
<keyword evidence="2" id="KW-0812">Transmembrane</keyword>
<feature type="region of interest" description="Disordered" evidence="1">
    <location>
        <begin position="1"/>
        <end position="37"/>
    </location>
</feature>